<evidence type="ECO:0000313" key="2">
    <source>
        <dbReference type="Proteomes" id="UP000176260"/>
    </source>
</evidence>
<proteinExistence type="predicted"/>
<sequence length="81" mass="9455">MPEMVRQIFQAVFRALTSQPETIKVGDLSWVECPTALDFIKQGDLNREELKAFYGHLKSCRFCREHQAEIMEARKKTIMAH</sequence>
<dbReference type="AlphaFoldDB" id="A0A1G1XRQ4"/>
<evidence type="ECO:0000313" key="1">
    <source>
        <dbReference type="EMBL" id="OGY42007.1"/>
    </source>
</evidence>
<comment type="caution">
    <text evidence="1">The sequence shown here is derived from an EMBL/GenBank/DDBJ whole genome shotgun (WGS) entry which is preliminary data.</text>
</comment>
<reference evidence="1 2" key="1">
    <citation type="journal article" date="2016" name="Nat. Commun.">
        <title>Thousands of microbial genomes shed light on interconnected biogeochemical processes in an aquifer system.</title>
        <authorList>
            <person name="Anantharaman K."/>
            <person name="Brown C.T."/>
            <person name="Hug L.A."/>
            <person name="Sharon I."/>
            <person name="Castelle C.J."/>
            <person name="Probst A.J."/>
            <person name="Thomas B.C."/>
            <person name="Singh A."/>
            <person name="Wilkins M.J."/>
            <person name="Karaoz U."/>
            <person name="Brodie E.L."/>
            <person name="Williams K.H."/>
            <person name="Hubbard S.S."/>
            <person name="Banfield J.F."/>
        </authorList>
    </citation>
    <scope>NUCLEOTIDE SEQUENCE [LARGE SCALE GENOMIC DNA]</scope>
</reference>
<evidence type="ECO:0008006" key="3">
    <source>
        <dbReference type="Google" id="ProtNLM"/>
    </source>
</evidence>
<organism evidence="1 2">
    <name type="scientific">Candidatus Buchananbacteria bacterium RBG_13_39_9</name>
    <dbReference type="NCBI Taxonomy" id="1797531"/>
    <lineage>
        <taxon>Bacteria</taxon>
        <taxon>Candidatus Buchananiibacteriota</taxon>
    </lineage>
</organism>
<accession>A0A1G1XRQ4</accession>
<dbReference type="Proteomes" id="UP000176260">
    <property type="component" value="Unassembled WGS sequence"/>
</dbReference>
<name>A0A1G1XRQ4_9BACT</name>
<protein>
    <recommendedName>
        <fullName evidence="3">Zinc-finger domain-containing protein</fullName>
    </recommendedName>
</protein>
<gene>
    <name evidence="1" type="ORF">A2Y67_02895</name>
</gene>
<dbReference type="EMBL" id="MHIA01000019">
    <property type="protein sequence ID" value="OGY42007.1"/>
    <property type="molecule type" value="Genomic_DNA"/>
</dbReference>